<keyword evidence="3" id="KW-1185">Reference proteome</keyword>
<feature type="compositionally biased region" description="Acidic residues" evidence="1">
    <location>
        <begin position="520"/>
        <end position="535"/>
    </location>
</feature>
<feature type="compositionally biased region" description="Polar residues" evidence="1">
    <location>
        <begin position="880"/>
        <end position="891"/>
    </location>
</feature>
<evidence type="ECO:0000313" key="3">
    <source>
        <dbReference type="Proteomes" id="UP000091918"/>
    </source>
</evidence>
<protein>
    <recommendedName>
        <fullName evidence="4">Altered inheritance of mitochondria protein 21</fullName>
    </recommendedName>
</protein>
<feature type="region of interest" description="Disordered" evidence="1">
    <location>
        <begin position="209"/>
        <end position="271"/>
    </location>
</feature>
<feature type="compositionally biased region" description="Basic and acidic residues" evidence="1">
    <location>
        <begin position="507"/>
        <end position="519"/>
    </location>
</feature>
<feature type="compositionally biased region" description="Pro residues" evidence="1">
    <location>
        <begin position="861"/>
        <end position="877"/>
    </location>
</feature>
<feature type="region of interest" description="Disordered" evidence="1">
    <location>
        <begin position="409"/>
        <end position="443"/>
    </location>
</feature>
<proteinExistence type="predicted"/>
<feature type="compositionally biased region" description="Basic residues" evidence="1">
    <location>
        <begin position="802"/>
        <end position="812"/>
    </location>
</feature>
<feature type="compositionally biased region" description="Low complexity" evidence="1">
    <location>
        <begin position="981"/>
        <end position="999"/>
    </location>
</feature>
<feature type="compositionally biased region" description="Low complexity" evidence="1">
    <location>
        <begin position="813"/>
        <end position="823"/>
    </location>
</feature>
<dbReference type="STRING" id="1658172.A0A1B7P0S0"/>
<accession>A0A1B7P0S0</accession>
<evidence type="ECO:0008006" key="4">
    <source>
        <dbReference type="Google" id="ProtNLM"/>
    </source>
</evidence>
<feature type="compositionally biased region" description="Basic and acidic residues" evidence="1">
    <location>
        <begin position="778"/>
        <end position="792"/>
    </location>
</feature>
<feature type="compositionally biased region" description="Polar residues" evidence="1">
    <location>
        <begin position="724"/>
        <end position="735"/>
    </location>
</feature>
<reference evidence="2 3" key="1">
    <citation type="submission" date="2015-07" db="EMBL/GenBank/DDBJ databases">
        <title>Emmonsia species relationships and genome sequence.</title>
        <authorList>
            <person name="Cuomo C.A."/>
            <person name="Schwartz I.S."/>
            <person name="Kenyon C."/>
            <person name="de Hoog G.S."/>
            <person name="Govender N.P."/>
            <person name="Botha A."/>
            <person name="Moreno L."/>
            <person name="de Vries M."/>
            <person name="Munoz J.F."/>
            <person name="Stielow J.B."/>
        </authorList>
    </citation>
    <scope>NUCLEOTIDE SEQUENCE [LARGE SCALE GENOMIC DNA]</scope>
    <source>
        <strain evidence="2 3">CBS 136260</strain>
    </source>
</reference>
<comment type="caution">
    <text evidence="2">The sequence shown here is derived from an EMBL/GenBank/DDBJ whole genome shotgun (WGS) entry which is preliminary data.</text>
</comment>
<feature type="region of interest" description="Disordered" evidence="1">
    <location>
        <begin position="156"/>
        <end position="194"/>
    </location>
</feature>
<feature type="region of interest" description="Disordered" evidence="1">
    <location>
        <begin position="105"/>
        <end position="134"/>
    </location>
</feature>
<feature type="region of interest" description="Disordered" evidence="1">
    <location>
        <begin position="456"/>
        <end position="829"/>
    </location>
</feature>
<feature type="compositionally biased region" description="Pro residues" evidence="1">
    <location>
        <begin position="700"/>
        <end position="714"/>
    </location>
</feature>
<evidence type="ECO:0000313" key="2">
    <source>
        <dbReference type="EMBL" id="OAX82626.1"/>
    </source>
</evidence>
<dbReference type="Proteomes" id="UP000091918">
    <property type="component" value="Unassembled WGS sequence"/>
</dbReference>
<dbReference type="Pfam" id="PF11489">
    <property type="entry name" value="Aim21"/>
    <property type="match status" value="1"/>
</dbReference>
<feature type="compositionally biased region" description="Basic and acidic residues" evidence="1">
    <location>
        <begin position="409"/>
        <end position="425"/>
    </location>
</feature>
<feature type="compositionally biased region" description="Polar residues" evidence="1">
    <location>
        <begin position="479"/>
        <end position="495"/>
    </location>
</feature>
<feature type="compositionally biased region" description="Pro residues" evidence="1">
    <location>
        <begin position="7"/>
        <end position="28"/>
    </location>
</feature>
<feature type="compositionally biased region" description="Polar residues" evidence="1">
    <location>
        <begin position="181"/>
        <end position="190"/>
    </location>
</feature>
<feature type="region of interest" description="Disordered" evidence="1">
    <location>
        <begin position="852"/>
        <end position="999"/>
    </location>
</feature>
<sequence>MSTKAFPPVPPRPSRSPHPRSSPNPDIPKVPLRPNSRRVDHPGSPIRDTYAPSPLNELPTGSGTRQRHSNDTSNGPGRPPSVTLPSVGQEGMEYVGLEYQNARADIRERSHSPPVEKRNVNRDLHLHAPKPSLPTSIAKAQVQAVTRTDSQQAAAAGFGKVASPDCDGTDRSRSRLVGAASSRQESSIASTDHRECLHFAEEGGISEIGLRVPLDPNSGDVQAPSPAPFGDSGQQRARSHHRHTRSGRDTSLPPGSYGLHGHGVPPSDKFERSWYEKHPDELAREEQGQYGPGLGNRRPEWALSSDDLNKIVRTSASTGLGLATHANVVGTPEEELGYIATDELASRLASAPSESRLSKGEYIRWLGRVESPLKEYVVVAVAAAADHSVLEADTQEKEEVIHIDEPLHRQHHPDGFAPAPEDHKPHGVQSLEEPGRAEEGPNDAPVLAADEIEPGSENLQPAISPTFEHASPSLKPYSRSHSLAETPPSSQSVSTDGAVPNMVRFGSRGEEREEMHTTLEDVEEYEPLFPDDDGDEAKMSASAERFKRLPEQHRFPSKDIWEDAPDSLQLEATVLTPDIPSKQADNEKEPALELPQQEPSQARSEIPPRRGSQSHLEDEKPPRAKSKQRFPSNDIWEDVPDSQRLVTTVHAPQEEAKPASPETPIKPALPTLPARPSKSISPVEGKPISPTEPRRAPTIPSRPKPIPPARPAKPSPRNSEDSLTKTISAGSTDSTAPPVVKSKPPIPSRPGGSKIAALKAGFLSDLEGRLKLGPHGPKPQEKKPDAPEEPVEKAPLSDARKGRARGPARRKPAAPAAAAAAAPAPEPVKTPASYKIQVVEPWNAWQIGGDGILVVGNSTPSKPPPAKAQSTSPPPPDLASSATIPKTQPRTIQPLAGATSDITTTIPQAPDADAEAEADVSPETASAPVTIEEGNEPTPVARDSTTTSSSPSPLRNPEPTPSTSEAPPLVADTETLEEENAATASSGALDSAAATSSSS</sequence>
<organism evidence="2 3">
    <name type="scientific">Emergomyces africanus</name>
    <dbReference type="NCBI Taxonomy" id="1955775"/>
    <lineage>
        <taxon>Eukaryota</taxon>
        <taxon>Fungi</taxon>
        <taxon>Dikarya</taxon>
        <taxon>Ascomycota</taxon>
        <taxon>Pezizomycotina</taxon>
        <taxon>Eurotiomycetes</taxon>
        <taxon>Eurotiomycetidae</taxon>
        <taxon>Onygenales</taxon>
        <taxon>Ajellomycetaceae</taxon>
        <taxon>Emergomyces</taxon>
    </lineage>
</organism>
<feature type="region of interest" description="Disordered" evidence="1">
    <location>
        <begin position="1"/>
        <end position="91"/>
    </location>
</feature>
<feature type="compositionally biased region" description="Low complexity" evidence="1">
    <location>
        <begin position="961"/>
        <end position="973"/>
    </location>
</feature>
<feature type="compositionally biased region" description="Low complexity" evidence="1">
    <location>
        <begin position="944"/>
        <end position="953"/>
    </location>
</feature>
<dbReference type="InterPro" id="IPR021582">
    <property type="entry name" value="Aim21"/>
</dbReference>
<feature type="compositionally biased region" description="Basic and acidic residues" evidence="1">
    <location>
        <begin position="105"/>
        <end position="126"/>
    </location>
</feature>
<gene>
    <name evidence="2" type="ORF">ACJ72_03019</name>
</gene>
<feature type="compositionally biased region" description="Basic and acidic residues" evidence="1">
    <location>
        <begin position="544"/>
        <end position="561"/>
    </location>
</feature>
<dbReference type="EMBL" id="LGUA01000278">
    <property type="protein sequence ID" value="OAX82626.1"/>
    <property type="molecule type" value="Genomic_DNA"/>
</dbReference>
<dbReference type="OrthoDB" id="5386574at2759"/>
<dbReference type="AlphaFoldDB" id="A0A1B7P0S0"/>
<name>A0A1B7P0S0_9EURO</name>
<evidence type="ECO:0000256" key="1">
    <source>
        <dbReference type="SAM" id="MobiDB-lite"/>
    </source>
</evidence>